<evidence type="ECO:0000256" key="1">
    <source>
        <dbReference type="ARBA" id="ARBA00009375"/>
    </source>
</evidence>
<dbReference type="PANTHER" id="PTHR11142:SF5">
    <property type="entry name" value="TRNA PSEUDOURIDINE(38_39) SYNTHASE"/>
    <property type="match status" value="1"/>
</dbReference>
<evidence type="ECO:0000313" key="6">
    <source>
        <dbReference type="EMBL" id="KAF1983335.1"/>
    </source>
</evidence>
<evidence type="ECO:0000259" key="5">
    <source>
        <dbReference type="Pfam" id="PF01416"/>
    </source>
</evidence>
<dbReference type="GO" id="GO:1990481">
    <property type="term" value="P:mRNA pseudouridine synthesis"/>
    <property type="evidence" value="ECO:0007669"/>
    <property type="project" value="TreeGrafter"/>
</dbReference>
<protein>
    <submittedName>
        <fullName evidence="6">Pseudouridine synthase</fullName>
    </submittedName>
</protein>
<accession>A0A6G1GQW6</accession>
<dbReference type="GO" id="GO:0031119">
    <property type="term" value="P:tRNA pseudouridine synthesis"/>
    <property type="evidence" value="ECO:0007669"/>
    <property type="project" value="TreeGrafter"/>
</dbReference>
<feature type="domain" description="Pseudouridine synthase I TruA alpha/beta" evidence="5">
    <location>
        <begin position="291"/>
        <end position="415"/>
    </location>
</feature>
<reference evidence="6" key="1">
    <citation type="journal article" date="2020" name="Stud. Mycol.">
        <title>101 Dothideomycetes genomes: a test case for predicting lifestyles and emergence of pathogens.</title>
        <authorList>
            <person name="Haridas S."/>
            <person name="Albert R."/>
            <person name="Binder M."/>
            <person name="Bloem J."/>
            <person name="Labutti K."/>
            <person name="Salamov A."/>
            <person name="Andreopoulos B."/>
            <person name="Baker S."/>
            <person name="Barry K."/>
            <person name="Bills G."/>
            <person name="Bluhm B."/>
            <person name="Cannon C."/>
            <person name="Castanera R."/>
            <person name="Culley D."/>
            <person name="Daum C."/>
            <person name="Ezra D."/>
            <person name="Gonzalez J."/>
            <person name="Henrissat B."/>
            <person name="Kuo A."/>
            <person name="Liang C."/>
            <person name="Lipzen A."/>
            <person name="Lutzoni F."/>
            <person name="Magnuson J."/>
            <person name="Mondo S."/>
            <person name="Nolan M."/>
            <person name="Ohm R."/>
            <person name="Pangilinan J."/>
            <person name="Park H.-J."/>
            <person name="Ramirez L."/>
            <person name="Alfaro M."/>
            <person name="Sun H."/>
            <person name="Tritt A."/>
            <person name="Yoshinaga Y."/>
            <person name="Zwiers L.-H."/>
            <person name="Turgeon B."/>
            <person name="Goodwin S."/>
            <person name="Spatafora J."/>
            <person name="Crous P."/>
            <person name="Grigoriev I."/>
        </authorList>
    </citation>
    <scope>NUCLEOTIDE SEQUENCE</scope>
    <source>
        <strain evidence="6">CBS 113979</strain>
    </source>
</reference>
<dbReference type="InterPro" id="IPR041707">
    <property type="entry name" value="Pus3-like"/>
</dbReference>
<evidence type="ECO:0000256" key="3">
    <source>
        <dbReference type="ARBA" id="ARBA00023235"/>
    </source>
</evidence>
<evidence type="ECO:0000313" key="7">
    <source>
        <dbReference type="Proteomes" id="UP000800041"/>
    </source>
</evidence>
<dbReference type="EMBL" id="ML977176">
    <property type="protein sequence ID" value="KAF1983335.1"/>
    <property type="molecule type" value="Genomic_DNA"/>
</dbReference>
<dbReference type="InterPro" id="IPR020097">
    <property type="entry name" value="PsdUridine_synth_TruA_a/b_dom"/>
</dbReference>
<organism evidence="6 7">
    <name type="scientific">Aulographum hederae CBS 113979</name>
    <dbReference type="NCBI Taxonomy" id="1176131"/>
    <lineage>
        <taxon>Eukaryota</taxon>
        <taxon>Fungi</taxon>
        <taxon>Dikarya</taxon>
        <taxon>Ascomycota</taxon>
        <taxon>Pezizomycotina</taxon>
        <taxon>Dothideomycetes</taxon>
        <taxon>Pleosporomycetidae</taxon>
        <taxon>Aulographales</taxon>
        <taxon>Aulographaceae</taxon>
    </lineage>
</organism>
<dbReference type="GO" id="GO:0009982">
    <property type="term" value="F:pseudouridine synthase activity"/>
    <property type="evidence" value="ECO:0007669"/>
    <property type="project" value="InterPro"/>
</dbReference>
<evidence type="ECO:0000256" key="4">
    <source>
        <dbReference type="SAM" id="MobiDB-lite"/>
    </source>
</evidence>
<feature type="region of interest" description="Disordered" evidence="4">
    <location>
        <begin position="32"/>
        <end position="62"/>
    </location>
</feature>
<evidence type="ECO:0000256" key="2">
    <source>
        <dbReference type="ARBA" id="ARBA00022694"/>
    </source>
</evidence>
<dbReference type="CDD" id="cd02569">
    <property type="entry name" value="PseudoU_synth_ScPus3"/>
    <property type="match status" value="1"/>
</dbReference>
<keyword evidence="7" id="KW-1185">Reference proteome</keyword>
<sequence>MDEKSADYSQWSHTDLIARVTELEKKLAKKNNGFFNSYAPPNARERSPPAEKPKPTKKQRAFDASKYTTRHIALKFAYLGQRYNGYEHHANNLTPLPAVEEELWRALMKCRLIFPTQQEGAPQTKHGRGPWEGTVNWDGTDYSKCGRTDKGVSAFGQVVGIRVRSNRPVKPKALTEAEKIEEVVEAMMGKVGEGQTDPGGIQVSSLPSEQPEKPFHDVRDEMPYLHLLNRVLPPDIRVLAWCPNPPPDFSARFHCKERRYRYFFTNPAFLPVPGSQSTADGWLDLAAMRKAASYLEGLHDFRNFCKIDPSKQITNFERRIFHTSIDEVSTLDTPSFAPLYAQEVAPMKVYSFEVHGSAFLWHQVRCLVAVLFLVGQGLENPDVVEQLLDVKKCSSRPNYEMATDAPLVLWDCIFPKHPSQPSQASEKNVDALNWIYVGDDTGGIDGRKSNYDGKWGGVGVMDDIWQIWRNRKMEEVLAALLMQRTAVQGSETPEQVRARAALAAQKNKTTRWFGGGDSWKPVGEYVPVMKKQRMESIEVVNARYAAKKGLAPRESTAAAKDDANE</sequence>
<dbReference type="OrthoDB" id="25767at2759"/>
<dbReference type="GO" id="GO:0005737">
    <property type="term" value="C:cytoplasm"/>
    <property type="evidence" value="ECO:0007669"/>
    <property type="project" value="TreeGrafter"/>
</dbReference>
<comment type="similarity">
    <text evidence="1">Belongs to the tRNA pseudouridine synthase TruA family.</text>
</comment>
<dbReference type="PANTHER" id="PTHR11142">
    <property type="entry name" value="PSEUDOURIDYLATE SYNTHASE"/>
    <property type="match status" value="1"/>
</dbReference>
<dbReference type="GO" id="GO:0005634">
    <property type="term" value="C:nucleus"/>
    <property type="evidence" value="ECO:0007669"/>
    <property type="project" value="TreeGrafter"/>
</dbReference>
<dbReference type="HAMAP" id="MF_00171">
    <property type="entry name" value="TruA"/>
    <property type="match status" value="1"/>
</dbReference>
<dbReference type="InterPro" id="IPR001406">
    <property type="entry name" value="PsdUridine_synth_TruA"/>
</dbReference>
<keyword evidence="2" id="KW-0819">tRNA processing</keyword>
<dbReference type="SUPFAM" id="SSF55120">
    <property type="entry name" value="Pseudouridine synthase"/>
    <property type="match status" value="1"/>
</dbReference>
<keyword evidence="3" id="KW-0413">Isomerase</keyword>
<dbReference type="InterPro" id="IPR020094">
    <property type="entry name" value="TruA/RsuA/RluB/E/F_N"/>
</dbReference>
<dbReference type="AlphaFoldDB" id="A0A6G1GQW6"/>
<gene>
    <name evidence="6" type="ORF">K402DRAFT_423897</name>
</gene>
<dbReference type="InterPro" id="IPR020103">
    <property type="entry name" value="PsdUridine_synth_cat_dom_sf"/>
</dbReference>
<dbReference type="Pfam" id="PF01416">
    <property type="entry name" value="PseudoU_synth_1"/>
    <property type="match status" value="1"/>
</dbReference>
<dbReference type="GO" id="GO:0003723">
    <property type="term" value="F:RNA binding"/>
    <property type="evidence" value="ECO:0007669"/>
    <property type="project" value="InterPro"/>
</dbReference>
<dbReference type="InterPro" id="IPR020095">
    <property type="entry name" value="PsdUridine_synth_TruA_C"/>
</dbReference>
<dbReference type="Proteomes" id="UP000800041">
    <property type="component" value="Unassembled WGS sequence"/>
</dbReference>
<dbReference type="Gene3D" id="3.30.70.580">
    <property type="entry name" value="Pseudouridine synthase I, catalytic domain, N-terminal subdomain"/>
    <property type="match status" value="1"/>
</dbReference>
<feature type="compositionally biased region" description="Basic and acidic residues" evidence="4">
    <location>
        <begin position="43"/>
        <end position="54"/>
    </location>
</feature>
<name>A0A6G1GQW6_9PEZI</name>
<dbReference type="Gene3D" id="3.30.70.660">
    <property type="entry name" value="Pseudouridine synthase I, catalytic domain, C-terminal subdomain"/>
    <property type="match status" value="1"/>
</dbReference>
<proteinExistence type="inferred from homology"/>